<dbReference type="EMBL" id="JARQZJ010000094">
    <property type="protein sequence ID" value="KAK9885107.1"/>
    <property type="molecule type" value="Genomic_DNA"/>
</dbReference>
<evidence type="ECO:0000256" key="1">
    <source>
        <dbReference type="SAM" id="Phobius"/>
    </source>
</evidence>
<feature type="transmembrane region" description="Helical" evidence="1">
    <location>
        <begin position="12"/>
        <end position="33"/>
    </location>
</feature>
<organism evidence="2 3">
    <name type="scientific">Henosepilachna vigintioctopunctata</name>
    <dbReference type="NCBI Taxonomy" id="420089"/>
    <lineage>
        <taxon>Eukaryota</taxon>
        <taxon>Metazoa</taxon>
        <taxon>Ecdysozoa</taxon>
        <taxon>Arthropoda</taxon>
        <taxon>Hexapoda</taxon>
        <taxon>Insecta</taxon>
        <taxon>Pterygota</taxon>
        <taxon>Neoptera</taxon>
        <taxon>Endopterygota</taxon>
        <taxon>Coleoptera</taxon>
        <taxon>Polyphaga</taxon>
        <taxon>Cucujiformia</taxon>
        <taxon>Coccinelloidea</taxon>
        <taxon>Coccinellidae</taxon>
        <taxon>Epilachninae</taxon>
        <taxon>Epilachnini</taxon>
        <taxon>Henosepilachna</taxon>
    </lineage>
</organism>
<keyword evidence="3" id="KW-1185">Reference proteome</keyword>
<keyword evidence="1" id="KW-1133">Transmembrane helix</keyword>
<accession>A0AAW1UYL9</accession>
<keyword evidence="1" id="KW-0472">Membrane</keyword>
<reference evidence="2 3" key="1">
    <citation type="submission" date="2023-03" db="EMBL/GenBank/DDBJ databases">
        <title>Genome insight into feeding habits of ladybird beetles.</title>
        <authorList>
            <person name="Li H.-S."/>
            <person name="Huang Y.-H."/>
            <person name="Pang H."/>
        </authorList>
    </citation>
    <scope>NUCLEOTIDE SEQUENCE [LARGE SCALE GENOMIC DNA]</scope>
    <source>
        <strain evidence="2">SYSU_2023b</strain>
        <tissue evidence="2">Whole body</tissue>
    </source>
</reference>
<proteinExistence type="predicted"/>
<gene>
    <name evidence="2" type="ORF">WA026_009329</name>
</gene>
<evidence type="ECO:0000313" key="2">
    <source>
        <dbReference type="EMBL" id="KAK9885107.1"/>
    </source>
</evidence>
<sequence length="160" mass="18349">MLVRDVQFSGNLLLVMHFVKVTIITILMCIIHVSSEMKCEVVKLVGDKNVKKKCCVLQGRSDLRQMDEEGHGEYKLINLGRLSYICRDIEMQELNRPKNKETIGNEHLKKDVPMSIHNRRNSSKSSNVPAFSSYSFADVQDRCPENKVFDIRGRCIDTFG</sequence>
<protein>
    <submittedName>
        <fullName evidence="2">Uncharacterized protein</fullName>
    </submittedName>
</protein>
<dbReference type="AlphaFoldDB" id="A0AAW1UYL9"/>
<dbReference type="Proteomes" id="UP001431783">
    <property type="component" value="Unassembled WGS sequence"/>
</dbReference>
<evidence type="ECO:0000313" key="3">
    <source>
        <dbReference type="Proteomes" id="UP001431783"/>
    </source>
</evidence>
<name>A0AAW1UYL9_9CUCU</name>
<keyword evidence="1" id="KW-0812">Transmembrane</keyword>
<comment type="caution">
    <text evidence="2">The sequence shown here is derived from an EMBL/GenBank/DDBJ whole genome shotgun (WGS) entry which is preliminary data.</text>
</comment>